<proteinExistence type="predicted"/>
<dbReference type="PROSITE" id="PS00092">
    <property type="entry name" value="N6_MTASE"/>
    <property type="match status" value="1"/>
</dbReference>
<dbReference type="GO" id="GO:0003676">
    <property type="term" value="F:nucleic acid binding"/>
    <property type="evidence" value="ECO:0007669"/>
    <property type="project" value="InterPro"/>
</dbReference>
<dbReference type="InterPro" id="IPR002052">
    <property type="entry name" value="DNA_methylase_N6_adenine_CS"/>
</dbReference>
<dbReference type="InterPro" id="IPR029063">
    <property type="entry name" value="SAM-dependent_MTases_sf"/>
</dbReference>
<name>M0ENA0_9EURY</name>
<comment type="caution">
    <text evidence="1">The sequence shown here is derived from an EMBL/GenBank/DDBJ whole genome shotgun (WGS) entry which is preliminary data.</text>
</comment>
<gene>
    <name evidence="1" type="ORF">C464_08155</name>
</gene>
<dbReference type="CDD" id="cd02440">
    <property type="entry name" value="AdoMet_MTases"/>
    <property type="match status" value="1"/>
</dbReference>
<dbReference type="AlphaFoldDB" id="M0ENA0"/>
<dbReference type="Gene3D" id="3.40.50.150">
    <property type="entry name" value="Vaccinia Virus protein VP39"/>
    <property type="match status" value="1"/>
</dbReference>
<dbReference type="GO" id="GO:0032259">
    <property type="term" value="P:methylation"/>
    <property type="evidence" value="ECO:0007669"/>
    <property type="project" value="InterPro"/>
</dbReference>
<protein>
    <recommendedName>
        <fullName evidence="3">Methyltransferase</fullName>
    </recommendedName>
</protein>
<sequence length="159" mass="18516">MDTRDIPSVHEYTDAWQWPESVERFIREQLPRDEDARVLNVPAGSSRLGDVLVDAEPQSEDIEEGDMMDLDLPPAEFDAVISDPPWRGMDYFDRWKQFYQLCRVTKPGGLIVYNAPWEPASDQCEVVSRHRRADHPFGEISQITVFRRYPGQQTWADFD</sequence>
<accession>M0ENA0</accession>
<dbReference type="STRING" id="1227466.C464_08155"/>
<organism evidence="1 2">
    <name type="scientific">Halorubrum coriense DSM 10284</name>
    <dbReference type="NCBI Taxonomy" id="1227466"/>
    <lineage>
        <taxon>Archaea</taxon>
        <taxon>Methanobacteriati</taxon>
        <taxon>Methanobacteriota</taxon>
        <taxon>Stenosarchaea group</taxon>
        <taxon>Halobacteria</taxon>
        <taxon>Halobacteriales</taxon>
        <taxon>Haloferacaceae</taxon>
        <taxon>Halorubrum</taxon>
    </lineage>
</organism>
<reference evidence="1 2" key="1">
    <citation type="journal article" date="2014" name="PLoS Genet.">
        <title>Phylogenetically driven sequencing of extremely halophilic archaea reveals strategies for static and dynamic osmo-response.</title>
        <authorList>
            <person name="Becker E.A."/>
            <person name="Seitzer P.M."/>
            <person name="Tritt A."/>
            <person name="Larsen D."/>
            <person name="Krusor M."/>
            <person name="Yao A.I."/>
            <person name="Wu D."/>
            <person name="Madern D."/>
            <person name="Eisen J.A."/>
            <person name="Darling A.E."/>
            <person name="Facciotti M.T."/>
        </authorList>
    </citation>
    <scope>NUCLEOTIDE SEQUENCE [LARGE SCALE GENOMIC DNA]</scope>
    <source>
        <strain evidence="1 2">DSM 10284</strain>
    </source>
</reference>
<dbReference type="SUPFAM" id="SSF53335">
    <property type="entry name" value="S-adenosyl-L-methionine-dependent methyltransferases"/>
    <property type="match status" value="1"/>
</dbReference>
<evidence type="ECO:0000313" key="2">
    <source>
        <dbReference type="Proteomes" id="UP000011509"/>
    </source>
</evidence>
<evidence type="ECO:0000313" key="1">
    <source>
        <dbReference type="EMBL" id="ELZ47879.1"/>
    </source>
</evidence>
<dbReference type="EMBL" id="AOJL01000032">
    <property type="protein sequence ID" value="ELZ47879.1"/>
    <property type="molecule type" value="Genomic_DNA"/>
</dbReference>
<keyword evidence="2" id="KW-1185">Reference proteome</keyword>
<dbReference type="GO" id="GO:0008168">
    <property type="term" value="F:methyltransferase activity"/>
    <property type="evidence" value="ECO:0007669"/>
    <property type="project" value="InterPro"/>
</dbReference>
<evidence type="ECO:0008006" key="3">
    <source>
        <dbReference type="Google" id="ProtNLM"/>
    </source>
</evidence>
<dbReference type="Proteomes" id="UP000011509">
    <property type="component" value="Unassembled WGS sequence"/>
</dbReference>